<feature type="compositionally biased region" description="Low complexity" evidence="1">
    <location>
        <begin position="1"/>
        <end position="20"/>
    </location>
</feature>
<organism evidence="2 3">
    <name type="scientific">Araneus ventricosus</name>
    <name type="common">Orbweaver spider</name>
    <name type="synonym">Epeira ventricosa</name>
    <dbReference type="NCBI Taxonomy" id="182803"/>
    <lineage>
        <taxon>Eukaryota</taxon>
        <taxon>Metazoa</taxon>
        <taxon>Ecdysozoa</taxon>
        <taxon>Arthropoda</taxon>
        <taxon>Chelicerata</taxon>
        <taxon>Arachnida</taxon>
        <taxon>Araneae</taxon>
        <taxon>Araneomorphae</taxon>
        <taxon>Entelegynae</taxon>
        <taxon>Araneoidea</taxon>
        <taxon>Araneidae</taxon>
        <taxon>Araneus</taxon>
    </lineage>
</organism>
<gene>
    <name evidence="2" type="ORF">AVEN_260469_1</name>
</gene>
<dbReference type="Proteomes" id="UP000499080">
    <property type="component" value="Unassembled WGS sequence"/>
</dbReference>
<keyword evidence="3" id="KW-1185">Reference proteome</keyword>
<feature type="compositionally biased region" description="Polar residues" evidence="1">
    <location>
        <begin position="29"/>
        <end position="40"/>
    </location>
</feature>
<name>A0A4Y2TR61_ARAVE</name>
<feature type="region of interest" description="Disordered" evidence="1">
    <location>
        <begin position="1"/>
        <end position="40"/>
    </location>
</feature>
<evidence type="ECO:0000313" key="2">
    <source>
        <dbReference type="EMBL" id="GBO03129.1"/>
    </source>
</evidence>
<protein>
    <submittedName>
        <fullName evidence="2">Uncharacterized protein</fullName>
    </submittedName>
</protein>
<dbReference type="AlphaFoldDB" id="A0A4Y2TR61"/>
<comment type="caution">
    <text evidence="2">The sequence shown here is derived from an EMBL/GenBank/DDBJ whole genome shotgun (WGS) entry which is preliminary data.</text>
</comment>
<evidence type="ECO:0000256" key="1">
    <source>
        <dbReference type="SAM" id="MobiDB-lite"/>
    </source>
</evidence>
<dbReference type="EMBL" id="BGPR01030543">
    <property type="protein sequence ID" value="GBO03129.1"/>
    <property type="molecule type" value="Genomic_DNA"/>
</dbReference>
<evidence type="ECO:0000313" key="3">
    <source>
        <dbReference type="Proteomes" id="UP000499080"/>
    </source>
</evidence>
<sequence>MSAQVSSSTSKCSSKLRGSSQNRPHAASKQGTNITKLNTTEDPPCMWSWWKLNLTSRVKRDPARQGECQLRCCPRHLTVG</sequence>
<reference evidence="2 3" key="1">
    <citation type="journal article" date="2019" name="Sci. Rep.">
        <title>Orb-weaving spider Araneus ventricosus genome elucidates the spidroin gene catalogue.</title>
        <authorList>
            <person name="Kono N."/>
            <person name="Nakamura H."/>
            <person name="Ohtoshi R."/>
            <person name="Moran D.A.P."/>
            <person name="Shinohara A."/>
            <person name="Yoshida Y."/>
            <person name="Fujiwara M."/>
            <person name="Mori M."/>
            <person name="Tomita M."/>
            <person name="Arakawa K."/>
        </authorList>
    </citation>
    <scope>NUCLEOTIDE SEQUENCE [LARGE SCALE GENOMIC DNA]</scope>
</reference>
<proteinExistence type="predicted"/>
<accession>A0A4Y2TR61</accession>